<organism evidence="3 4">
    <name type="scientific">Phyllosticta citrichinensis</name>
    <dbReference type="NCBI Taxonomy" id="1130410"/>
    <lineage>
        <taxon>Eukaryota</taxon>
        <taxon>Fungi</taxon>
        <taxon>Dikarya</taxon>
        <taxon>Ascomycota</taxon>
        <taxon>Pezizomycotina</taxon>
        <taxon>Dothideomycetes</taxon>
        <taxon>Dothideomycetes incertae sedis</taxon>
        <taxon>Botryosphaeriales</taxon>
        <taxon>Phyllostictaceae</taxon>
        <taxon>Phyllosticta</taxon>
    </lineage>
</organism>
<dbReference type="PRINTS" id="PR00160">
    <property type="entry name" value="GLUTAREDOXIN"/>
</dbReference>
<dbReference type="NCBIfam" id="TIGR02180">
    <property type="entry name" value="GRX_euk"/>
    <property type="match status" value="1"/>
</dbReference>
<feature type="region of interest" description="Disordered" evidence="1">
    <location>
        <begin position="51"/>
        <end position="70"/>
    </location>
</feature>
<comment type="caution">
    <text evidence="3">The sequence shown here is derived from an EMBL/GenBank/DDBJ whole genome shotgun (WGS) entry which is preliminary data.</text>
</comment>
<dbReference type="Proteomes" id="UP001456524">
    <property type="component" value="Unassembled WGS sequence"/>
</dbReference>
<dbReference type="SUPFAM" id="SSF52833">
    <property type="entry name" value="Thioredoxin-like"/>
    <property type="match status" value="1"/>
</dbReference>
<dbReference type="Pfam" id="PF00462">
    <property type="entry name" value="Glutaredoxin"/>
    <property type="match status" value="1"/>
</dbReference>
<accession>A0ABR1XNV1</accession>
<dbReference type="InterPro" id="IPR036249">
    <property type="entry name" value="Thioredoxin-like_sf"/>
</dbReference>
<dbReference type="PANTHER" id="PTHR45694:SF5">
    <property type="entry name" value="GLUTAREDOXIN 2"/>
    <property type="match status" value="1"/>
</dbReference>
<dbReference type="CDD" id="cd03419">
    <property type="entry name" value="GRX_GRXh_1_2_like"/>
    <property type="match status" value="1"/>
</dbReference>
<evidence type="ECO:0000259" key="2">
    <source>
        <dbReference type="Pfam" id="PF00462"/>
    </source>
</evidence>
<dbReference type="InterPro" id="IPR002109">
    <property type="entry name" value="Glutaredoxin"/>
</dbReference>
<evidence type="ECO:0000313" key="3">
    <source>
        <dbReference type="EMBL" id="KAK8161852.1"/>
    </source>
</evidence>
<dbReference type="Gene3D" id="3.40.30.10">
    <property type="entry name" value="Glutaredoxin"/>
    <property type="match status" value="1"/>
</dbReference>
<gene>
    <name evidence="3" type="ORF">IWX90DRAFT_416852</name>
</gene>
<evidence type="ECO:0000256" key="1">
    <source>
        <dbReference type="SAM" id="MobiDB-lite"/>
    </source>
</evidence>
<feature type="compositionally biased region" description="Polar residues" evidence="1">
    <location>
        <begin position="172"/>
        <end position="183"/>
    </location>
</feature>
<dbReference type="PROSITE" id="PS51354">
    <property type="entry name" value="GLUTAREDOXIN_2"/>
    <property type="match status" value="1"/>
</dbReference>
<name>A0ABR1XNV1_9PEZI</name>
<sequence>MATLRSQRRFKILGLFVFLVVLTILYITSAARQTRESDFYRKTQYALAQREKNNNAQPHVQPKMAASDDDVSKRLKAAEDKAKKSANFKGDRIQEVVAAGKADQEKDRVIGKSEANAVKAAKSDAFSDQDEITGERSVAGRVIMKDGKSDSVDGVARVGNVGDSVRAASANGAKSSNDASSSVEQTDEDKEAEEEMNAILKKSPIIIFSKSYCGFSAKAKRILLEEYSIKPAPYVVELDKHPLGSAIQTALAKSTGRRTVPNVLINGRSIGGGDDVEALHLKGKLEETVRSMGGKRIVEAKATADKPTEKEGLRRMRVKRNM</sequence>
<evidence type="ECO:0000313" key="4">
    <source>
        <dbReference type="Proteomes" id="UP001456524"/>
    </source>
</evidence>
<dbReference type="InterPro" id="IPR011899">
    <property type="entry name" value="Glutaredoxin_euk/vir"/>
</dbReference>
<feature type="region of interest" description="Disordered" evidence="1">
    <location>
        <begin position="167"/>
        <end position="194"/>
    </location>
</feature>
<proteinExistence type="predicted"/>
<reference evidence="3 4" key="1">
    <citation type="journal article" date="2022" name="G3 (Bethesda)">
        <title>Enemy or ally: a genomic approach to elucidate the lifestyle of Phyllosticta citrichinaensis.</title>
        <authorList>
            <person name="Buijs V.A."/>
            <person name="Groenewald J.Z."/>
            <person name="Haridas S."/>
            <person name="LaButti K.M."/>
            <person name="Lipzen A."/>
            <person name="Martin F.M."/>
            <person name="Barry K."/>
            <person name="Grigoriev I.V."/>
            <person name="Crous P.W."/>
            <person name="Seidl M.F."/>
        </authorList>
    </citation>
    <scope>NUCLEOTIDE SEQUENCE [LARGE SCALE GENOMIC DNA]</scope>
    <source>
        <strain evidence="3 4">CBS 129764</strain>
    </source>
</reference>
<protein>
    <submittedName>
        <fullName evidence="3">Thioredoxin-like protein</fullName>
    </submittedName>
</protein>
<dbReference type="EMBL" id="JBBWUH010000007">
    <property type="protein sequence ID" value="KAK8161852.1"/>
    <property type="molecule type" value="Genomic_DNA"/>
</dbReference>
<keyword evidence="4" id="KW-1185">Reference proteome</keyword>
<dbReference type="InterPro" id="IPR014025">
    <property type="entry name" value="Glutaredoxin_subgr"/>
</dbReference>
<feature type="domain" description="Glutaredoxin" evidence="2">
    <location>
        <begin position="205"/>
        <end position="270"/>
    </location>
</feature>
<dbReference type="PANTHER" id="PTHR45694">
    <property type="entry name" value="GLUTAREDOXIN 2"/>
    <property type="match status" value="1"/>
</dbReference>
<feature type="compositionally biased region" description="Acidic residues" evidence="1">
    <location>
        <begin position="185"/>
        <end position="194"/>
    </location>
</feature>